<organism evidence="1 2">
    <name type="scientific">Hevea brasiliensis</name>
    <name type="common">Para rubber tree</name>
    <name type="synonym">Siphonia brasiliensis</name>
    <dbReference type="NCBI Taxonomy" id="3981"/>
    <lineage>
        <taxon>Eukaryota</taxon>
        <taxon>Viridiplantae</taxon>
        <taxon>Streptophyta</taxon>
        <taxon>Embryophyta</taxon>
        <taxon>Tracheophyta</taxon>
        <taxon>Spermatophyta</taxon>
        <taxon>Magnoliopsida</taxon>
        <taxon>eudicotyledons</taxon>
        <taxon>Gunneridae</taxon>
        <taxon>Pentapetalae</taxon>
        <taxon>rosids</taxon>
        <taxon>fabids</taxon>
        <taxon>Malpighiales</taxon>
        <taxon>Euphorbiaceae</taxon>
        <taxon>Crotonoideae</taxon>
        <taxon>Micrandreae</taxon>
        <taxon>Hevea</taxon>
    </lineage>
</organism>
<dbReference type="EMBL" id="JAAGAX010000017">
    <property type="protein sequence ID" value="KAF2287210.1"/>
    <property type="molecule type" value="Genomic_DNA"/>
</dbReference>
<evidence type="ECO:0000313" key="2">
    <source>
        <dbReference type="Proteomes" id="UP000467840"/>
    </source>
</evidence>
<proteinExistence type="predicted"/>
<gene>
    <name evidence="1" type="ORF">GH714_039354</name>
</gene>
<name>A0A6A6KE43_HEVBR</name>
<protein>
    <submittedName>
        <fullName evidence="1">Uncharacterized protein</fullName>
    </submittedName>
</protein>
<comment type="caution">
    <text evidence="1">The sequence shown here is derived from an EMBL/GenBank/DDBJ whole genome shotgun (WGS) entry which is preliminary data.</text>
</comment>
<evidence type="ECO:0000313" key="1">
    <source>
        <dbReference type="EMBL" id="KAF2287210.1"/>
    </source>
</evidence>
<dbReference type="Gene3D" id="3.40.640.10">
    <property type="entry name" value="Type I PLP-dependent aspartate aminotransferase-like (Major domain)"/>
    <property type="match status" value="1"/>
</dbReference>
<dbReference type="InterPro" id="IPR015421">
    <property type="entry name" value="PyrdxlP-dep_Trfase_major"/>
</dbReference>
<dbReference type="AlphaFoldDB" id="A0A6A6KE43"/>
<dbReference type="Proteomes" id="UP000467840">
    <property type="component" value="Chromosome 3"/>
</dbReference>
<sequence length="218" mass="24034">MGSPQSANTATSTTANVIAATFSDSSPVQSKKKLEDARSKDVNQVLIENSQKTILANEVHQENVYVPEKKFYPFKRISSSMGYGEEDICPVSLFAMDAFKMFKRYSQIKASLSKNLGESVTCCNKFITGTHRDNDAGNSATDQLGSSSGCVDEYLYDPMDVDGATFVNLVNPSAKQYDVLQSSVSILTYSNKVILKFDDKNHMKAEMDVSQALFEQPE</sequence>
<keyword evidence="2" id="KW-1185">Reference proteome</keyword>
<reference evidence="1 2" key="1">
    <citation type="journal article" date="2020" name="Mol. Plant">
        <title>The Chromosome-Based Rubber Tree Genome Provides New Insights into Spurge Genome Evolution and Rubber Biosynthesis.</title>
        <authorList>
            <person name="Liu J."/>
            <person name="Shi C."/>
            <person name="Shi C.C."/>
            <person name="Li W."/>
            <person name="Zhang Q.J."/>
            <person name="Zhang Y."/>
            <person name="Li K."/>
            <person name="Lu H.F."/>
            <person name="Shi C."/>
            <person name="Zhu S.T."/>
            <person name="Xiao Z.Y."/>
            <person name="Nan H."/>
            <person name="Yue Y."/>
            <person name="Zhu X.G."/>
            <person name="Wu Y."/>
            <person name="Hong X.N."/>
            <person name="Fan G.Y."/>
            <person name="Tong Y."/>
            <person name="Zhang D."/>
            <person name="Mao C.L."/>
            <person name="Liu Y.L."/>
            <person name="Hao S.J."/>
            <person name="Liu W.Q."/>
            <person name="Lv M.Q."/>
            <person name="Zhang H.B."/>
            <person name="Liu Y."/>
            <person name="Hu-Tang G.R."/>
            <person name="Wang J.P."/>
            <person name="Wang J.H."/>
            <person name="Sun Y.H."/>
            <person name="Ni S.B."/>
            <person name="Chen W.B."/>
            <person name="Zhang X.C."/>
            <person name="Jiao Y.N."/>
            <person name="Eichler E.E."/>
            <person name="Li G.H."/>
            <person name="Liu X."/>
            <person name="Gao L.Z."/>
        </authorList>
    </citation>
    <scope>NUCLEOTIDE SEQUENCE [LARGE SCALE GENOMIC DNA]</scope>
    <source>
        <strain evidence="2">cv. GT1</strain>
        <tissue evidence="1">Leaf</tissue>
    </source>
</reference>
<accession>A0A6A6KE43</accession>